<proteinExistence type="predicted"/>
<dbReference type="Pfam" id="PF13537">
    <property type="entry name" value="GATase_7"/>
    <property type="match status" value="1"/>
</dbReference>
<dbReference type="InterPro" id="IPR001962">
    <property type="entry name" value="Asn_synthase"/>
</dbReference>
<reference evidence="14 15" key="1">
    <citation type="submission" date="2018-10" db="EMBL/GenBank/DDBJ databases">
        <authorList>
            <consortium name="IHU Genomes"/>
        </authorList>
    </citation>
    <scope>NUCLEOTIDE SEQUENCE [LARGE SCALE GENOMIC DNA]</scope>
    <source>
        <strain evidence="14 15">A1</strain>
    </source>
</reference>
<keyword evidence="7 10" id="KW-0061">Asparagine biosynthesis</keyword>
<dbReference type="InterPro" id="IPR050795">
    <property type="entry name" value="Asn_Synthetase"/>
</dbReference>
<dbReference type="EC" id="6.3.5.4" evidence="2"/>
<feature type="binding site" evidence="11">
    <location>
        <position position="328"/>
    </location>
    <ligand>
        <name>ATP</name>
        <dbReference type="ChEBI" id="CHEBI:30616"/>
    </ligand>
</feature>
<feature type="binding site" evidence="11">
    <location>
        <position position="298"/>
    </location>
    <ligand>
        <name>ATP</name>
        <dbReference type="ChEBI" id="CHEBI:30616"/>
    </ligand>
</feature>
<comment type="caution">
    <text evidence="14">The sequence shown here is derived from an EMBL/GenBank/DDBJ whole genome shotgun (WGS) entry which is preliminary data.</text>
</comment>
<dbReference type="Pfam" id="PF00733">
    <property type="entry name" value="Asn_synthase"/>
    <property type="match status" value="2"/>
</dbReference>
<dbReference type="PANTHER" id="PTHR11772:SF23">
    <property type="entry name" value="ASPARAGINE SYNTHETASE [GLUTAMINE-HYDROLYZING]"/>
    <property type="match status" value="1"/>
</dbReference>
<keyword evidence="3" id="KW-0436">Ligase</keyword>
<dbReference type="InterPro" id="IPR029055">
    <property type="entry name" value="Ntn_hydrolases_N"/>
</dbReference>
<evidence type="ECO:0000256" key="11">
    <source>
        <dbReference type="PIRSR" id="PIRSR001589-2"/>
    </source>
</evidence>
<dbReference type="GO" id="GO:0004066">
    <property type="term" value="F:asparagine synthase (glutamine-hydrolyzing) activity"/>
    <property type="evidence" value="ECO:0007669"/>
    <property type="project" value="UniProtKB-EC"/>
</dbReference>
<organism evidence="14 15">
    <name type="scientific">Yasminevirus sp. GU-2018</name>
    <dbReference type="NCBI Taxonomy" id="2420051"/>
    <lineage>
        <taxon>Viruses</taxon>
        <taxon>Varidnaviria</taxon>
        <taxon>Bamfordvirae</taxon>
        <taxon>Nucleocytoviricota</taxon>
        <taxon>Megaviricetes</taxon>
        <taxon>Imitervirales</taxon>
        <taxon>Mimiviridae</taxon>
        <taxon>Klosneuvirinae</taxon>
        <taxon>Yasminevirus</taxon>
        <taxon>Yasminevirus saudimassiliense</taxon>
    </lineage>
</organism>
<comment type="pathway">
    <text evidence="1">Amino-acid biosynthesis; L-asparagine biosynthesis; L-asparagine from L-aspartate (L-Gln route): step 1/1.</text>
</comment>
<dbReference type="InterPro" id="IPR014729">
    <property type="entry name" value="Rossmann-like_a/b/a_fold"/>
</dbReference>
<dbReference type="InterPro" id="IPR006426">
    <property type="entry name" value="Asn_synth_AEB"/>
</dbReference>
<evidence type="ECO:0000256" key="3">
    <source>
        <dbReference type="ARBA" id="ARBA00022598"/>
    </source>
</evidence>
<evidence type="ECO:0000256" key="4">
    <source>
        <dbReference type="ARBA" id="ARBA00022605"/>
    </source>
</evidence>
<dbReference type="Gene3D" id="3.40.50.620">
    <property type="entry name" value="HUPs"/>
    <property type="match status" value="1"/>
</dbReference>
<dbReference type="PROSITE" id="PS51278">
    <property type="entry name" value="GATASE_TYPE_2"/>
    <property type="match status" value="1"/>
</dbReference>
<dbReference type="InterPro" id="IPR017932">
    <property type="entry name" value="GATase_2_dom"/>
</dbReference>
<dbReference type="Gene3D" id="3.60.20.10">
    <property type="entry name" value="Glutamine Phosphoribosylpyrophosphate, subunit 1, domain 1"/>
    <property type="match status" value="1"/>
</dbReference>
<protein>
    <recommendedName>
        <fullName evidence="2">asparagine synthase (glutamine-hydrolyzing)</fullName>
        <ecNumber evidence="2">6.3.5.4</ecNumber>
    </recommendedName>
    <alternativeName>
        <fullName evidence="8">Glutamine-dependent asparagine synthetase</fullName>
    </alternativeName>
</protein>
<evidence type="ECO:0000256" key="5">
    <source>
        <dbReference type="ARBA" id="ARBA00022741"/>
    </source>
</evidence>
<gene>
    <name evidence="14" type="ORF">YASMINEVIRUS_203</name>
</gene>
<sequence>MCGIWGFVPFEELSLEQLQKIFEGYCSVQVRGPDRSDFKEIREFDNRIFLGFHRLAIMDRSTYGDQPFTLEVHTDDEIHSKDTQDTENIGSVAHHSVYALCNGEIYNFRELARKHKIEKLLRSKSDCEILTHLYVRLGFKKLMQSLRGEFAVCIIDIDRVSKKIDLFIGRDQTSVRPVFIGKDKKGFAFSSILKGIVHIVDPTTIRQVQGGEIVHLCMKQMDGEVERTVENDAYHILDFTGVNKSFYITPEEIESKQFVLAGDKDELFIPERLLEHVRQKFIQAVTLRLESDRPIGALLSGGLDSSLVVSIASAHLKKYDRRLRTFSIGIPGSTDREYAEMVAKHCDTDHTHVEFTEQDFLDAIKEVIHAIESYDITSVRASVGQFLISRWIKQNTDIRVLLIGDGSDELCAGYMYFHNAPSPLASHLENVRLVKFIHFFDSLRADRCIAYNGIEARVPFLDHEFADLYLSIPYEFRVPLKDAMCSRRTEKWLLRKAFDTKHNVCGEIVDFLPKAVLWRKKEAFSDGVSSKQRSWYQIIQDSLEKVYCDADFKDPDVRFHMAPPTKEALHYRRIFNAYFDPKAGGVIPFYWMPKWSGDVKDPSARVLAVYNS</sequence>
<dbReference type="GO" id="GO:0006529">
    <property type="term" value="P:asparagine biosynthetic process"/>
    <property type="evidence" value="ECO:0007669"/>
    <property type="project" value="UniProtKB-KW"/>
</dbReference>
<dbReference type="EMBL" id="UPSH01000001">
    <property type="protein sequence ID" value="VBB17740.1"/>
    <property type="molecule type" value="Genomic_DNA"/>
</dbReference>
<feature type="domain" description="Glutamine amidotransferase type-2" evidence="13">
    <location>
        <begin position="2"/>
        <end position="219"/>
    </location>
</feature>
<keyword evidence="10" id="KW-0315">Glutamine amidotransferase</keyword>
<accession>A0A5K0U7F1</accession>
<evidence type="ECO:0000256" key="9">
    <source>
        <dbReference type="ARBA" id="ARBA00048741"/>
    </source>
</evidence>
<evidence type="ECO:0000256" key="1">
    <source>
        <dbReference type="ARBA" id="ARBA00005187"/>
    </source>
</evidence>
<evidence type="ECO:0000313" key="14">
    <source>
        <dbReference type="EMBL" id="VBB17740.1"/>
    </source>
</evidence>
<evidence type="ECO:0000256" key="2">
    <source>
        <dbReference type="ARBA" id="ARBA00012737"/>
    </source>
</evidence>
<evidence type="ECO:0000256" key="6">
    <source>
        <dbReference type="ARBA" id="ARBA00022840"/>
    </source>
</evidence>
<dbReference type="PIRSF" id="PIRSF001589">
    <property type="entry name" value="Asn_synthetase_glu-h"/>
    <property type="match status" value="1"/>
</dbReference>
<dbReference type="CDD" id="cd01991">
    <property type="entry name" value="Asn_synthase_B_C"/>
    <property type="match status" value="1"/>
</dbReference>
<comment type="catalytic activity">
    <reaction evidence="9">
        <text>L-aspartate + L-glutamine + ATP + H2O = L-asparagine + L-glutamate + AMP + diphosphate + H(+)</text>
        <dbReference type="Rhea" id="RHEA:12228"/>
        <dbReference type="ChEBI" id="CHEBI:15377"/>
        <dbReference type="ChEBI" id="CHEBI:15378"/>
        <dbReference type="ChEBI" id="CHEBI:29985"/>
        <dbReference type="ChEBI" id="CHEBI:29991"/>
        <dbReference type="ChEBI" id="CHEBI:30616"/>
        <dbReference type="ChEBI" id="CHEBI:33019"/>
        <dbReference type="ChEBI" id="CHEBI:58048"/>
        <dbReference type="ChEBI" id="CHEBI:58359"/>
        <dbReference type="ChEBI" id="CHEBI:456215"/>
        <dbReference type="EC" id="6.3.5.4"/>
    </reaction>
</comment>
<evidence type="ECO:0000256" key="10">
    <source>
        <dbReference type="PIRSR" id="PIRSR001589-1"/>
    </source>
</evidence>
<evidence type="ECO:0000259" key="13">
    <source>
        <dbReference type="PROSITE" id="PS51278"/>
    </source>
</evidence>
<evidence type="ECO:0000313" key="15">
    <source>
        <dbReference type="Proteomes" id="UP000594342"/>
    </source>
</evidence>
<evidence type="ECO:0000256" key="8">
    <source>
        <dbReference type="ARBA" id="ARBA00030234"/>
    </source>
</evidence>
<feature type="binding site" evidence="11">
    <location>
        <position position="126"/>
    </location>
    <ligand>
        <name>L-glutamine</name>
        <dbReference type="ChEBI" id="CHEBI:58359"/>
    </ligand>
</feature>
<feature type="active site" description="For GATase activity" evidence="10">
    <location>
        <position position="2"/>
    </location>
</feature>
<keyword evidence="15" id="KW-1185">Reference proteome</keyword>
<evidence type="ECO:0000256" key="12">
    <source>
        <dbReference type="PIRSR" id="PIRSR001589-3"/>
    </source>
</evidence>
<dbReference type="Proteomes" id="UP000594342">
    <property type="component" value="Unassembled WGS sequence"/>
</dbReference>
<dbReference type="SUPFAM" id="SSF52402">
    <property type="entry name" value="Adenine nucleotide alpha hydrolases-like"/>
    <property type="match status" value="1"/>
</dbReference>
<dbReference type="GO" id="GO:0005524">
    <property type="term" value="F:ATP binding"/>
    <property type="evidence" value="ECO:0007669"/>
    <property type="project" value="UniProtKB-KW"/>
</dbReference>
<keyword evidence="5 11" id="KW-0547">Nucleotide-binding</keyword>
<keyword evidence="6 11" id="KW-0067">ATP-binding</keyword>
<keyword evidence="4 10" id="KW-0028">Amino-acid biosynthesis</keyword>
<dbReference type="PANTHER" id="PTHR11772">
    <property type="entry name" value="ASPARAGINE SYNTHETASE"/>
    <property type="match status" value="1"/>
</dbReference>
<dbReference type="SUPFAM" id="SSF56235">
    <property type="entry name" value="N-terminal nucleophile aminohydrolases (Ntn hydrolases)"/>
    <property type="match status" value="1"/>
</dbReference>
<evidence type="ECO:0000256" key="7">
    <source>
        <dbReference type="ARBA" id="ARBA00022888"/>
    </source>
</evidence>
<name>A0A5K0U7F1_9VIRU</name>
<feature type="site" description="Important for beta-aspartyl-AMP intermediate formation" evidence="12">
    <location>
        <position position="405"/>
    </location>
</feature>